<dbReference type="PANTHER" id="PTHR48449">
    <property type="entry name" value="DUF1985 DOMAIN-CONTAINING PROTEIN"/>
    <property type="match status" value="1"/>
</dbReference>
<evidence type="ECO:0000256" key="1">
    <source>
        <dbReference type="ARBA" id="ARBA00005234"/>
    </source>
</evidence>
<dbReference type="Pfam" id="PF02902">
    <property type="entry name" value="Peptidase_C48"/>
    <property type="match status" value="1"/>
</dbReference>
<evidence type="ECO:0000259" key="5">
    <source>
        <dbReference type="PROSITE" id="PS50600"/>
    </source>
</evidence>
<dbReference type="GO" id="GO:0008234">
    <property type="term" value="F:cysteine-type peptidase activity"/>
    <property type="evidence" value="ECO:0007669"/>
    <property type="project" value="InterPro"/>
</dbReference>
<dbReference type="InterPro" id="IPR038765">
    <property type="entry name" value="Papain-like_cys_pep_sf"/>
</dbReference>
<dbReference type="PROSITE" id="PS50600">
    <property type="entry name" value="ULP_PROTEASE"/>
    <property type="match status" value="1"/>
</dbReference>
<accession>A0A3P6B7L3</accession>
<evidence type="ECO:0000256" key="3">
    <source>
        <dbReference type="ARBA" id="ARBA00022801"/>
    </source>
</evidence>
<protein>
    <recommendedName>
        <fullName evidence="5">Ubiquitin-like protease family profile domain-containing protein</fullName>
    </recommendedName>
</protein>
<keyword evidence="4" id="KW-0472">Membrane</keyword>
<dbReference type="Pfam" id="PF09331">
    <property type="entry name" value="DUF1985"/>
    <property type="match status" value="1"/>
</dbReference>
<keyword evidence="2" id="KW-0645">Protease</keyword>
<evidence type="ECO:0000313" key="6">
    <source>
        <dbReference type="EMBL" id="VDC96433.1"/>
    </source>
</evidence>
<dbReference type="Gene3D" id="3.40.395.10">
    <property type="entry name" value="Adenoviral Proteinase, Chain A"/>
    <property type="match status" value="1"/>
</dbReference>
<keyword evidence="4" id="KW-1133">Transmembrane helix</keyword>
<name>A0A3P6B7L3_BRACM</name>
<proteinExistence type="inferred from homology"/>
<evidence type="ECO:0000256" key="4">
    <source>
        <dbReference type="SAM" id="Phobius"/>
    </source>
</evidence>
<reference evidence="6" key="1">
    <citation type="submission" date="2018-11" db="EMBL/GenBank/DDBJ databases">
        <authorList>
            <consortium name="Genoscope - CEA"/>
            <person name="William W."/>
        </authorList>
    </citation>
    <scope>NUCLEOTIDE SEQUENCE</scope>
</reference>
<dbReference type="SUPFAM" id="SSF54001">
    <property type="entry name" value="Cysteine proteinases"/>
    <property type="match status" value="1"/>
</dbReference>
<dbReference type="PANTHER" id="PTHR48449:SF1">
    <property type="entry name" value="DUF1985 DOMAIN-CONTAINING PROTEIN"/>
    <property type="match status" value="1"/>
</dbReference>
<evidence type="ECO:0000256" key="2">
    <source>
        <dbReference type="ARBA" id="ARBA00022670"/>
    </source>
</evidence>
<dbReference type="InterPro" id="IPR015410">
    <property type="entry name" value="DUF1985"/>
</dbReference>
<dbReference type="GO" id="GO:0006508">
    <property type="term" value="P:proteolysis"/>
    <property type="evidence" value="ECO:0007669"/>
    <property type="project" value="UniProtKB-KW"/>
</dbReference>
<keyword evidence="4" id="KW-0812">Transmembrane</keyword>
<dbReference type="AlphaFoldDB" id="A0A3P6B7L3"/>
<organism evidence="6">
    <name type="scientific">Brassica campestris</name>
    <name type="common">Field mustard</name>
    <dbReference type="NCBI Taxonomy" id="3711"/>
    <lineage>
        <taxon>Eukaryota</taxon>
        <taxon>Viridiplantae</taxon>
        <taxon>Streptophyta</taxon>
        <taxon>Embryophyta</taxon>
        <taxon>Tracheophyta</taxon>
        <taxon>Spermatophyta</taxon>
        <taxon>Magnoliopsida</taxon>
        <taxon>eudicotyledons</taxon>
        <taxon>Gunneridae</taxon>
        <taxon>Pentapetalae</taxon>
        <taxon>rosids</taxon>
        <taxon>malvids</taxon>
        <taxon>Brassicales</taxon>
        <taxon>Brassicaceae</taxon>
        <taxon>Brassiceae</taxon>
        <taxon>Brassica</taxon>
    </lineage>
</organism>
<feature type="transmembrane region" description="Helical" evidence="4">
    <location>
        <begin position="163"/>
        <end position="180"/>
    </location>
</feature>
<keyword evidence="3" id="KW-0378">Hydrolase</keyword>
<comment type="similarity">
    <text evidence="1">Belongs to the peptidase C48 family.</text>
</comment>
<feature type="domain" description="Ubiquitin-like protease family profile" evidence="5">
    <location>
        <begin position="534"/>
        <end position="764"/>
    </location>
</feature>
<dbReference type="EMBL" id="LR031574">
    <property type="protein sequence ID" value="VDC96433.1"/>
    <property type="molecule type" value="Genomic_DNA"/>
</dbReference>
<sequence length="797" mass="91575">MASSSGTKKYPPRLYEIGKTPIQSRSMNHSCFLSNLQVMKESVGEDVWLELRESAVGVIIKLKELEYTWSAKHVHYFLVNQLAIQYSHEVWSLIEDQPLRFSLYEFEDITGLNCDPFDTQEQWDVAHEDFWVEMKVPISEGPKLNELQALFPIIRNCPREKRVMVGLLCLLSIGIFGISSNSRIPLHLAKRVMDPAAFQRHPWGRVAFTSLVDSIKVVTYEEKKSYTLHGCVHALLIWIYESVPGLGEIYGHRIEEAEVPLLSWHGSRQRINFPNFITRKEKISEVPLTKCQKRKLKSIAPSVPERVDTSPSTKTKEGERNCTRNGMYHMLLNIFVLLAVDNLSGRVETMDVSVAERVIKTLEASVQAQVEARMALFETEMKNKMAILEEDMNVLKGKDEEKVTSNAGNSKAHEDDDACSNTMSWMVQTKKGSVDGLPIQRVVKKEKKINKTMPGKKVKIEKPFSIPQLNDQSISTEGWENHLKWQKSVKCRVALEALASSLEEPTRKRKTKLTKTQVFSFVGNSTVKRIVSGKTVSKESYDPLDKVAPEKNEENAESGYGDRSARFYLTLGLPREAWPTKNYGWLHDSHMAAAMHMFHRRSMQSQSPFCSPRIAFLDRWFVNSWVNDYKKFGETNELPEYFSMAFNGEYLAEFVTGKKWLTDVDSLFLCHHVNGDHWVALHIDLQKELIHVYDSIRTWVPDKKMQEECMPFTKMLPALLNKMVDPKLRTKPHKNFTYRRYKKIPQNDDPGDCGLYTLKYIECLALGYNFVGLSDQIIPAMRLKMAAEIYDEVSMED</sequence>
<dbReference type="InterPro" id="IPR003653">
    <property type="entry name" value="Peptidase_C48_C"/>
</dbReference>
<gene>
    <name evidence="6" type="ORF">BRAA07T28518Z</name>
</gene>